<dbReference type="EC" id="2.1.1.-" evidence="6"/>
<dbReference type="GO" id="GO:0005840">
    <property type="term" value="C:ribosome"/>
    <property type="evidence" value="ECO:0007669"/>
    <property type="project" value="UniProtKB-KW"/>
</dbReference>
<evidence type="ECO:0000256" key="6">
    <source>
        <dbReference type="HAMAP-Rule" id="MF_00735"/>
    </source>
</evidence>
<feature type="binding site" evidence="6">
    <location>
        <position position="162"/>
    </location>
    <ligand>
        <name>S-adenosyl-L-methionine</name>
        <dbReference type="ChEBI" id="CHEBI:59789"/>
    </ligand>
</feature>
<evidence type="ECO:0000313" key="8">
    <source>
        <dbReference type="EMBL" id="SUP61235.1"/>
    </source>
</evidence>
<dbReference type="RefSeq" id="WP_057746074.1">
    <property type="nucleotide sequence ID" value="NZ_BJLU01000005.1"/>
</dbReference>
<keyword evidence="3 6" id="KW-0489">Methyltransferase</keyword>
<feature type="binding site" evidence="6">
    <location>
        <position position="183"/>
    </location>
    <ligand>
        <name>S-adenosyl-L-methionine</name>
        <dbReference type="ChEBI" id="CHEBI:59789"/>
    </ligand>
</feature>
<keyword evidence="5 6" id="KW-0949">S-adenosyl-L-methionine</keyword>
<gene>
    <name evidence="6 8" type="primary">prmA</name>
    <name evidence="7" type="ORF">IV50_GL001043</name>
    <name evidence="8" type="ORF">NCTC13645_02368</name>
</gene>
<evidence type="ECO:0000256" key="2">
    <source>
        <dbReference type="ARBA" id="ARBA00022490"/>
    </source>
</evidence>
<dbReference type="PANTHER" id="PTHR43648">
    <property type="entry name" value="ELECTRON TRANSFER FLAVOPROTEIN BETA SUBUNIT LYSINE METHYLTRANSFERASE"/>
    <property type="match status" value="1"/>
</dbReference>
<comment type="similarity">
    <text evidence="1 6">Belongs to the methyltransferase superfamily. PrmA family.</text>
</comment>
<dbReference type="NCBIfam" id="TIGR00406">
    <property type="entry name" value="prmA"/>
    <property type="match status" value="1"/>
</dbReference>
<feature type="binding site" evidence="6">
    <location>
        <position position="205"/>
    </location>
    <ligand>
        <name>S-adenosyl-L-methionine</name>
        <dbReference type="ChEBI" id="CHEBI:59789"/>
    </ligand>
</feature>
<evidence type="ECO:0000313" key="9">
    <source>
        <dbReference type="Proteomes" id="UP000051992"/>
    </source>
</evidence>
<dbReference type="InterPro" id="IPR004498">
    <property type="entry name" value="Ribosomal_PrmA_MeTrfase"/>
</dbReference>
<dbReference type="InterPro" id="IPR029063">
    <property type="entry name" value="SAM-dependent_MTases_sf"/>
</dbReference>
<keyword evidence="4 6" id="KW-0808">Transferase</keyword>
<organism evidence="7 9">
    <name type="scientific">Weissella viridescens</name>
    <name type="common">Lactobacillus viridescens</name>
    <dbReference type="NCBI Taxonomy" id="1629"/>
    <lineage>
        <taxon>Bacteria</taxon>
        <taxon>Bacillati</taxon>
        <taxon>Bacillota</taxon>
        <taxon>Bacilli</taxon>
        <taxon>Lactobacillales</taxon>
        <taxon>Lactobacillaceae</taxon>
        <taxon>Weissella</taxon>
    </lineage>
</organism>
<dbReference type="Proteomes" id="UP000051992">
    <property type="component" value="Unassembled WGS sequence"/>
</dbReference>
<feature type="binding site" evidence="6">
    <location>
        <position position="249"/>
    </location>
    <ligand>
        <name>S-adenosyl-L-methionine</name>
        <dbReference type="ChEBI" id="CHEBI:59789"/>
    </ligand>
</feature>
<sequence>MSWQEVTVTTQNEAVEAVSNILIEAGAEGVQIDDAEDRDHYQASDGTVTIDWDSVPGVTQGAEVSGYFPADVHVSELLGGIRERVQGLQAFGLNATPGTVVQKPVEDAEWATEWQKYYHPVRLTRYLTVVPKWETYQPQMPDEHVIVLDPGMAFGTGTHPTTKLMLQAEEFVLRGGERVLDVGTGSGILSIAAKYMGASEVLGTDVDEVAVKSAQGNLDLNPIASDVKVQVSDLLADVTESDFDVVVANMLAEVLLPLIPQLPAVIKPGTQILLSGIYQDKIEAIQTALRAQGLLVDQIMQLGEWYGVIAHNPTGEEV</sequence>
<comment type="catalytic activity">
    <reaction evidence="6">
        <text>L-lysyl-[protein] + 3 S-adenosyl-L-methionine = N(6),N(6),N(6)-trimethyl-L-lysyl-[protein] + 3 S-adenosyl-L-homocysteine + 3 H(+)</text>
        <dbReference type="Rhea" id="RHEA:54192"/>
        <dbReference type="Rhea" id="RHEA-COMP:9752"/>
        <dbReference type="Rhea" id="RHEA-COMP:13826"/>
        <dbReference type="ChEBI" id="CHEBI:15378"/>
        <dbReference type="ChEBI" id="CHEBI:29969"/>
        <dbReference type="ChEBI" id="CHEBI:57856"/>
        <dbReference type="ChEBI" id="CHEBI:59789"/>
        <dbReference type="ChEBI" id="CHEBI:61961"/>
    </reaction>
</comment>
<dbReference type="GO" id="GO:0008276">
    <property type="term" value="F:protein methyltransferase activity"/>
    <property type="evidence" value="ECO:0007669"/>
    <property type="project" value="UniProtKB-UniRule"/>
</dbReference>
<dbReference type="PIRSF" id="PIRSF000401">
    <property type="entry name" value="RPL11_MTase"/>
    <property type="match status" value="1"/>
</dbReference>
<evidence type="ECO:0000313" key="7">
    <source>
        <dbReference type="EMBL" id="KRN46070.1"/>
    </source>
</evidence>
<dbReference type="OrthoDB" id="9785995at2"/>
<dbReference type="Pfam" id="PF06325">
    <property type="entry name" value="PrmA"/>
    <property type="match status" value="1"/>
</dbReference>
<dbReference type="EMBL" id="JQBM01000003">
    <property type="protein sequence ID" value="KRN46070.1"/>
    <property type="molecule type" value="Genomic_DNA"/>
</dbReference>
<dbReference type="AlphaFoldDB" id="A0A0R2H355"/>
<evidence type="ECO:0000313" key="10">
    <source>
        <dbReference type="Proteomes" id="UP000254621"/>
    </source>
</evidence>
<dbReference type="GO" id="GO:0005737">
    <property type="term" value="C:cytoplasm"/>
    <property type="evidence" value="ECO:0007669"/>
    <property type="project" value="UniProtKB-SubCell"/>
</dbReference>
<keyword evidence="2 6" id="KW-0963">Cytoplasm</keyword>
<dbReference type="STRING" id="1629.IV50_GL001043"/>
<dbReference type="EMBL" id="UHIV01000006">
    <property type="protein sequence ID" value="SUP61235.1"/>
    <property type="molecule type" value="Genomic_DNA"/>
</dbReference>
<accession>A0A0R2H355</accession>
<dbReference type="PATRIC" id="fig|1629.5.peg.1050"/>
<reference evidence="7 9" key="1">
    <citation type="journal article" date="2015" name="Genome Announc.">
        <title>Expanding the biotechnology potential of lactobacilli through comparative genomics of 213 strains and associated genera.</title>
        <authorList>
            <person name="Sun Z."/>
            <person name="Harris H.M."/>
            <person name="McCann A."/>
            <person name="Guo C."/>
            <person name="Argimon S."/>
            <person name="Zhang W."/>
            <person name="Yang X."/>
            <person name="Jeffery I.B."/>
            <person name="Cooney J.C."/>
            <person name="Kagawa T.F."/>
            <person name="Liu W."/>
            <person name="Song Y."/>
            <person name="Salvetti E."/>
            <person name="Wrobel A."/>
            <person name="Rasinkangas P."/>
            <person name="Parkhill J."/>
            <person name="Rea M.C."/>
            <person name="O'Sullivan O."/>
            <person name="Ritari J."/>
            <person name="Douillard F.P."/>
            <person name="Paul Ross R."/>
            <person name="Yang R."/>
            <person name="Briner A.E."/>
            <person name="Felis G.E."/>
            <person name="de Vos W.M."/>
            <person name="Barrangou R."/>
            <person name="Klaenhammer T.R."/>
            <person name="Caufield P.W."/>
            <person name="Cui Y."/>
            <person name="Zhang H."/>
            <person name="O'Toole P.W."/>
        </authorList>
    </citation>
    <scope>NUCLEOTIDE SEQUENCE [LARGE SCALE GENOMIC DNA]</scope>
    <source>
        <strain evidence="7 9">DSM 20410</strain>
    </source>
</reference>
<dbReference type="GO" id="GO:0032259">
    <property type="term" value="P:methylation"/>
    <property type="evidence" value="ECO:0007669"/>
    <property type="project" value="UniProtKB-KW"/>
</dbReference>
<dbReference type="Gene3D" id="3.40.50.150">
    <property type="entry name" value="Vaccinia Virus protein VP39"/>
    <property type="match status" value="1"/>
</dbReference>
<protein>
    <recommendedName>
        <fullName evidence="6">Ribosomal protein L11 methyltransferase</fullName>
        <shortName evidence="6">L11 Mtase</shortName>
        <ecNumber evidence="6">2.1.1.-</ecNumber>
    </recommendedName>
</protein>
<evidence type="ECO:0000256" key="1">
    <source>
        <dbReference type="ARBA" id="ARBA00009741"/>
    </source>
</evidence>
<evidence type="ECO:0000256" key="5">
    <source>
        <dbReference type="ARBA" id="ARBA00022691"/>
    </source>
</evidence>
<dbReference type="InterPro" id="IPR050078">
    <property type="entry name" value="Ribosomal_L11_MeTrfase_PrmA"/>
</dbReference>
<comment type="subcellular location">
    <subcellularLocation>
        <location evidence="6">Cytoplasm</location>
    </subcellularLocation>
</comment>
<dbReference type="Proteomes" id="UP000254621">
    <property type="component" value="Unassembled WGS sequence"/>
</dbReference>
<evidence type="ECO:0000256" key="4">
    <source>
        <dbReference type="ARBA" id="ARBA00022679"/>
    </source>
</evidence>
<dbReference type="SUPFAM" id="SSF53335">
    <property type="entry name" value="S-adenosyl-L-methionine-dependent methyltransferases"/>
    <property type="match status" value="1"/>
</dbReference>
<keyword evidence="7" id="KW-0687">Ribonucleoprotein</keyword>
<proteinExistence type="inferred from homology"/>
<keyword evidence="9" id="KW-1185">Reference proteome</keyword>
<keyword evidence="7" id="KW-0689">Ribosomal protein</keyword>
<dbReference type="CDD" id="cd02440">
    <property type="entry name" value="AdoMet_MTases"/>
    <property type="match status" value="1"/>
</dbReference>
<dbReference type="PANTHER" id="PTHR43648:SF1">
    <property type="entry name" value="ELECTRON TRANSFER FLAVOPROTEIN BETA SUBUNIT LYSINE METHYLTRANSFERASE"/>
    <property type="match status" value="1"/>
</dbReference>
<name>A0A0R2H355_WEIVI</name>
<reference evidence="8 10" key="2">
    <citation type="submission" date="2018-06" db="EMBL/GenBank/DDBJ databases">
        <authorList>
            <consortium name="Pathogen Informatics"/>
            <person name="Doyle S."/>
        </authorList>
    </citation>
    <scope>NUCLEOTIDE SEQUENCE [LARGE SCALE GENOMIC DNA]</scope>
    <source>
        <strain evidence="8 10">NCTC13645</strain>
    </source>
</reference>
<dbReference type="HAMAP" id="MF_00735">
    <property type="entry name" value="Methyltr_PrmA"/>
    <property type="match status" value="1"/>
</dbReference>
<evidence type="ECO:0000256" key="3">
    <source>
        <dbReference type="ARBA" id="ARBA00022603"/>
    </source>
</evidence>
<comment type="function">
    <text evidence="6">Methylates ribosomal protein L11.</text>
</comment>